<name>A0A9P7VHZ3_9AGAR</name>
<evidence type="ECO:0000313" key="1">
    <source>
        <dbReference type="EMBL" id="KAG7440715.1"/>
    </source>
</evidence>
<comment type="caution">
    <text evidence="1">The sequence shown here is derived from an EMBL/GenBank/DDBJ whole genome shotgun (WGS) entry which is preliminary data.</text>
</comment>
<gene>
    <name evidence="1" type="ORF">BT62DRAFT_923893</name>
</gene>
<proteinExistence type="predicted"/>
<dbReference type="Proteomes" id="UP000812287">
    <property type="component" value="Unassembled WGS sequence"/>
</dbReference>
<dbReference type="AlphaFoldDB" id="A0A9P7VHZ3"/>
<accession>A0A9P7VHZ3</accession>
<dbReference type="RefSeq" id="XP_043034215.1">
    <property type="nucleotide sequence ID" value="XM_043184560.1"/>
</dbReference>
<reference evidence="1" key="1">
    <citation type="submission" date="2020-11" db="EMBL/GenBank/DDBJ databases">
        <title>Adaptations for nitrogen fixation in a non-lichenized fungal sporocarp promotes dispersal by wood-feeding termites.</title>
        <authorList>
            <consortium name="DOE Joint Genome Institute"/>
            <person name="Koch R.A."/>
            <person name="Yoon G."/>
            <person name="Arayal U."/>
            <person name="Lail K."/>
            <person name="Amirebrahimi M."/>
            <person name="Labutti K."/>
            <person name="Lipzen A."/>
            <person name="Riley R."/>
            <person name="Barry K."/>
            <person name="Henrissat B."/>
            <person name="Grigoriev I.V."/>
            <person name="Herr J.R."/>
            <person name="Aime M.C."/>
        </authorList>
    </citation>
    <scope>NUCLEOTIDE SEQUENCE</scope>
    <source>
        <strain evidence="1">MCA 3950</strain>
    </source>
</reference>
<keyword evidence="2" id="KW-1185">Reference proteome</keyword>
<dbReference type="GeneID" id="66106857"/>
<evidence type="ECO:0000313" key="2">
    <source>
        <dbReference type="Proteomes" id="UP000812287"/>
    </source>
</evidence>
<protein>
    <submittedName>
        <fullName evidence="1">Uncharacterized protein</fullName>
    </submittedName>
</protein>
<sequence>MVLSAFIRDATVGVHRQLVPMAVRIGMVGCKMSMVDRKRILSATKAIGVSRPVSTPRTRIAWYSYECTLESVWLLAVEKEDQTESGGLESTDRSFQGAYNLKEGYIGRGTTERAAYRFGKLQKIIDLTLHDAISEDKISRQLRKLWSGTGEIPRKAATMLPPTSCIATNAKRKRERLHGELLTSSQGIISLS</sequence>
<dbReference type="EMBL" id="MU250568">
    <property type="protein sequence ID" value="KAG7440715.1"/>
    <property type="molecule type" value="Genomic_DNA"/>
</dbReference>
<organism evidence="1 2">
    <name type="scientific">Guyanagaster necrorhizus</name>
    <dbReference type="NCBI Taxonomy" id="856835"/>
    <lineage>
        <taxon>Eukaryota</taxon>
        <taxon>Fungi</taxon>
        <taxon>Dikarya</taxon>
        <taxon>Basidiomycota</taxon>
        <taxon>Agaricomycotina</taxon>
        <taxon>Agaricomycetes</taxon>
        <taxon>Agaricomycetidae</taxon>
        <taxon>Agaricales</taxon>
        <taxon>Marasmiineae</taxon>
        <taxon>Physalacriaceae</taxon>
        <taxon>Guyanagaster</taxon>
    </lineage>
</organism>